<dbReference type="Proteomes" id="UP001220658">
    <property type="component" value="Unassembled WGS sequence"/>
</dbReference>
<gene>
    <name evidence="1" type="ORF">POG00_04500</name>
</gene>
<dbReference type="AlphaFoldDB" id="A0AAW6FPR1"/>
<evidence type="ECO:0000313" key="2">
    <source>
        <dbReference type="Proteomes" id="UP001220658"/>
    </source>
</evidence>
<evidence type="ECO:0000313" key="1">
    <source>
        <dbReference type="EMBL" id="MDC0827968.1"/>
    </source>
</evidence>
<sequence length="92" mass="10952">MKIIVYGTQNEKDCNFVRSLANLTISRLGLDKSKDYEATCLYSNEMKFEGFEIRQVGQSTLLASYDEHRKRIMKWSRNQVAYWEHFDYEIIS</sequence>
<proteinExistence type="predicted"/>
<reference evidence="1" key="1">
    <citation type="submission" date="2023-01" db="EMBL/GenBank/DDBJ databases">
        <title>Human gut microbiome strain richness.</title>
        <authorList>
            <person name="Chen-Liaw A."/>
        </authorList>
    </citation>
    <scope>NUCLEOTIDE SEQUENCE</scope>
    <source>
        <strain evidence="1">D55st1_G4_D55t1_190419</strain>
    </source>
</reference>
<dbReference type="RefSeq" id="WP_195191144.1">
    <property type="nucleotide sequence ID" value="NZ_JADMUL010000011.1"/>
</dbReference>
<protein>
    <submittedName>
        <fullName evidence="1">Uncharacterized protein</fullName>
    </submittedName>
</protein>
<accession>A0AAW6FPR1</accession>
<name>A0AAW6FPR1_9FIRM</name>
<organism evidence="1 2">
    <name type="scientific">Faecalitalea cylindroides</name>
    <dbReference type="NCBI Taxonomy" id="39483"/>
    <lineage>
        <taxon>Bacteria</taxon>
        <taxon>Bacillati</taxon>
        <taxon>Bacillota</taxon>
        <taxon>Erysipelotrichia</taxon>
        <taxon>Erysipelotrichales</taxon>
        <taxon>Erysipelotrichaceae</taxon>
        <taxon>Faecalitalea</taxon>
    </lineage>
</organism>
<dbReference type="EMBL" id="JAQNCK010000009">
    <property type="protein sequence ID" value="MDC0827968.1"/>
    <property type="molecule type" value="Genomic_DNA"/>
</dbReference>
<comment type="caution">
    <text evidence="1">The sequence shown here is derived from an EMBL/GenBank/DDBJ whole genome shotgun (WGS) entry which is preliminary data.</text>
</comment>